<reference evidence="3 4" key="1">
    <citation type="submission" date="2017-07" db="EMBL/GenBank/DDBJ databases">
        <authorList>
            <person name="Sun Z.S."/>
            <person name="Albrecht U."/>
            <person name="Echele G."/>
            <person name="Lee C.C."/>
        </authorList>
    </citation>
    <scope>NUCLEOTIDE SEQUENCE [LARGE SCALE GENOMIC DNA]</scope>
    <source>
        <strain evidence="3 4">DSM 14827</strain>
    </source>
</reference>
<feature type="transmembrane region" description="Helical" evidence="1">
    <location>
        <begin position="184"/>
        <end position="202"/>
    </location>
</feature>
<feature type="domain" description="Acyltransferase 3" evidence="2">
    <location>
        <begin position="29"/>
        <end position="350"/>
    </location>
</feature>
<feature type="transmembrane region" description="Helical" evidence="1">
    <location>
        <begin position="157"/>
        <end position="177"/>
    </location>
</feature>
<feature type="transmembrane region" description="Helical" evidence="1">
    <location>
        <begin position="336"/>
        <end position="354"/>
    </location>
</feature>
<gene>
    <name evidence="3" type="ORF">SAMN05444959_101474</name>
</gene>
<feature type="transmembrane region" description="Helical" evidence="1">
    <location>
        <begin position="294"/>
        <end position="316"/>
    </location>
</feature>
<evidence type="ECO:0000259" key="2">
    <source>
        <dbReference type="Pfam" id="PF01757"/>
    </source>
</evidence>
<keyword evidence="3" id="KW-0012">Acyltransferase</keyword>
<feature type="transmembrane region" description="Helical" evidence="1">
    <location>
        <begin position="214"/>
        <end position="232"/>
    </location>
</feature>
<dbReference type="Pfam" id="PF01757">
    <property type="entry name" value="Acyl_transf_3"/>
    <property type="match status" value="1"/>
</dbReference>
<feature type="transmembrane region" description="Helical" evidence="1">
    <location>
        <begin position="64"/>
        <end position="81"/>
    </location>
</feature>
<feature type="transmembrane region" description="Helical" evidence="1">
    <location>
        <begin position="264"/>
        <end position="282"/>
    </location>
</feature>
<keyword evidence="3" id="KW-0808">Transferase</keyword>
<dbReference type="GO" id="GO:0016747">
    <property type="term" value="F:acyltransferase activity, transferring groups other than amino-acyl groups"/>
    <property type="evidence" value="ECO:0007669"/>
    <property type="project" value="InterPro"/>
</dbReference>
<dbReference type="GO" id="GO:0016020">
    <property type="term" value="C:membrane"/>
    <property type="evidence" value="ECO:0007669"/>
    <property type="project" value="TreeGrafter"/>
</dbReference>
<feature type="transmembrane region" description="Helical" evidence="1">
    <location>
        <begin position="102"/>
        <end position="125"/>
    </location>
</feature>
<dbReference type="GO" id="GO:0016787">
    <property type="term" value="F:hydrolase activity"/>
    <property type="evidence" value="ECO:0007669"/>
    <property type="project" value="UniProtKB-KW"/>
</dbReference>
<feature type="transmembrane region" description="Helical" evidence="1">
    <location>
        <begin position="239"/>
        <end position="258"/>
    </location>
</feature>
<protein>
    <submittedName>
        <fullName evidence="3">Peptidoglycan/LPS O-acetylase OafA/YrhL, contains acyltransferase and SGNH-hydrolase domains</fullName>
    </submittedName>
</protein>
<dbReference type="PANTHER" id="PTHR23028">
    <property type="entry name" value="ACETYLTRANSFERASE"/>
    <property type="match status" value="1"/>
</dbReference>
<accession>A0A239PM98</accession>
<dbReference type="OrthoDB" id="9796461at2"/>
<keyword evidence="1" id="KW-0812">Transmembrane</keyword>
<sequence>MSISSILRQKSSSTARPPPLTGDLELLTTIRFFAALWVFSFHFWSWLGLPDTGLWRAAGSGARGVDLFFVLSGFVIFHVYGQSGTGRDFNFAKFMWRRFARVYPLHFVLLLVWLVFLVGLARIGVQLERSVTLWDLVASVLLIQSWHVTDGLLLNGVAWSVSAEMTAYLSFGLLMSVSRVPPGWKFWSVALATTAIVAHLVARSEGYPGFMHPTWDFGALRILPSFALGVLTRMVADHVGTRGASIVGGIALIGLFFVVQNPDAGYVLLPLFAGLILAAARLSHHLGRMPGVNLFVYLGEISYSTYMVHTLILLIYSNAGPRIFGFWDRVPMTLHAIIVFLIILAASSVSYHLIEKPARNWLNRRWSRRETARAASEGTI</sequence>
<keyword evidence="4" id="KW-1185">Reference proteome</keyword>
<evidence type="ECO:0000313" key="4">
    <source>
        <dbReference type="Proteomes" id="UP000198307"/>
    </source>
</evidence>
<dbReference type="EMBL" id="FZQB01000001">
    <property type="protein sequence ID" value="SNT68912.1"/>
    <property type="molecule type" value="Genomic_DNA"/>
</dbReference>
<feature type="transmembrane region" description="Helical" evidence="1">
    <location>
        <begin position="26"/>
        <end position="44"/>
    </location>
</feature>
<dbReference type="InterPro" id="IPR050879">
    <property type="entry name" value="Acyltransferase_3"/>
</dbReference>
<dbReference type="AlphaFoldDB" id="A0A239PM98"/>
<keyword evidence="3" id="KW-0378">Hydrolase</keyword>
<keyword evidence="1" id="KW-1133">Transmembrane helix</keyword>
<dbReference type="Proteomes" id="UP000198307">
    <property type="component" value="Unassembled WGS sequence"/>
</dbReference>
<proteinExistence type="predicted"/>
<dbReference type="InterPro" id="IPR002656">
    <property type="entry name" value="Acyl_transf_3_dom"/>
</dbReference>
<evidence type="ECO:0000313" key="3">
    <source>
        <dbReference type="EMBL" id="SNT68912.1"/>
    </source>
</evidence>
<keyword evidence="1" id="KW-0472">Membrane</keyword>
<name>A0A239PM98_9RHOB</name>
<dbReference type="PANTHER" id="PTHR23028:SF53">
    <property type="entry name" value="ACYL_TRANSF_3 DOMAIN-CONTAINING PROTEIN"/>
    <property type="match status" value="1"/>
</dbReference>
<organism evidence="3 4">
    <name type="scientific">Paracoccus seriniphilus</name>
    <dbReference type="NCBI Taxonomy" id="184748"/>
    <lineage>
        <taxon>Bacteria</taxon>
        <taxon>Pseudomonadati</taxon>
        <taxon>Pseudomonadota</taxon>
        <taxon>Alphaproteobacteria</taxon>
        <taxon>Rhodobacterales</taxon>
        <taxon>Paracoccaceae</taxon>
        <taxon>Paracoccus</taxon>
    </lineage>
</organism>
<evidence type="ECO:0000256" key="1">
    <source>
        <dbReference type="SAM" id="Phobius"/>
    </source>
</evidence>
<dbReference type="GO" id="GO:0000271">
    <property type="term" value="P:polysaccharide biosynthetic process"/>
    <property type="evidence" value="ECO:0007669"/>
    <property type="project" value="TreeGrafter"/>
</dbReference>